<dbReference type="STRING" id="1005945.SAMN05216561_10336"/>
<feature type="region of interest" description="Disordered" evidence="1">
    <location>
        <begin position="155"/>
        <end position="229"/>
    </location>
</feature>
<proteinExistence type="predicted"/>
<protein>
    <recommendedName>
        <fullName evidence="4">DUF3618 domain-containing protein</fullName>
    </recommendedName>
</protein>
<accession>A0A1I3DQB8</accession>
<sequence>MTTSSTQERAHAAASTAADEGQHVAAVAKDEVRAVAAEAASQARGLADDAISQVTDQLDEQTRTQRDRLVETLHTLSDDLDQMASSSQAPGLAADLTREVADRARTIGSHLDGRDPAELLENVRSFARRRPGTFLLGALVLGVVAGRVVRGAKDAGATQSSAPAVPPVPTTPAAPIGDATVPVPVADTPAIPPSTSPFDADRPAFDQDGPMGTDAAGYGERSGETGRAL</sequence>
<gene>
    <name evidence="2" type="ORF">SAMN05216561_10336</name>
</gene>
<dbReference type="OrthoDB" id="4578793at2"/>
<evidence type="ECO:0008006" key="4">
    <source>
        <dbReference type="Google" id="ProtNLM"/>
    </source>
</evidence>
<name>A0A1I3DQB8_9ACTN</name>
<dbReference type="RefSeq" id="WP_091110799.1">
    <property type="nucleotide sequence ID" value="NZ_BKAF01000050.1"/>
</dbReference>
<organism evidence="2 3">
    <name type="scientific">Nocardioides psychrotolerans</name>
    <dbReference type="NCBI Taxonomy" id="1005945"/>
    <lineage>
        <taxon>Bacteria</taxon>
        <taxon>Bacillati</taxon>
        <taxon>Actinomycetota</taxon>
        <taxon>Actinomycetes</taxon>
        <taxon>Propionibacteriales</taxon>
        <taxon>Nocardioidaceae</taxon>
        <taxon>Nocardioides</taxon>
    </lineage>
</organism>
<dbReference type="Proteomes" id="UP000198649">
    <property type="component" value="Unassembled WGS sequence"/>
</dbReference>
<evidence type="ECO:0000313" key="3">
    <source>
        <dbReference type="Proteomes" id="UP000198649"/>
    </source>
</evidence>
<dbReference type="EMBL" id="FOQG01000003">
    <property type="protein sequence ID" value="SFH88937.1"/>
    <property type="molecule type" value="Genomic_DNA"/>
</dbReference>
<keyword evidence="3" id="KW-1185">Reference proteome</keyword>
<evidence type="ECO:0000256" key="1">
    <source>
        <dbReference type="SAM" id="MobiDB-lite"/>
    </source>
</evidence>
<evidence type="ECO:0000313" key="2">
    <source>
        <dbReference type="EMBL" id="SFH88937.1"/>
    </source>
</evidence>
<feature type="region of interest" description="Disordered" evidence="1">
    <location>
        <begin position="1"/>
        <end position="23"/>
    </location>
</feature>
<reference evidence="2 3" key="1">
    <citation type="submission" date="2016-10" db="EMBL/GenBank/DDBJ databases">
        <authorList>
            <person name="de Groot N.N."/>
        </authorList>
    </citation>
    <scope>NUCLEOTIDE SEQUENCE [LARGE SCALE GENOMIC DNA]</scope>
    <source>
        <strain evidence="2 3">CGMCC 1.11156</strain>
    </source>
</reference>
<dbReference type="AlphaFoldDB" id="A0A1I3DQB8"/>